<sequence>MNGTYNHTQRSPLCFLLYALGVMFLILSWGFRNEPVIQWMFPFIGILMFFLAASFHHLEVEDEGDQLSISFGPLPLFRRTVPYSEIESVEIGRTTILDGWGIHMSLRGGWVWNLWGRDCVVLKLRKSILRVGTDDPGNLADFVQSRLEDLNRNEHHSKRHQS</sequence>
<name>A0A5C6E9J4_9BACT</name>
<evidence type="ECO:0000313" key="3">
    <source>
        <dbReference type="Proteomes" id="UP000315471"/>
    </source>
</evidence>
<gene>
    <name evidence="2" type="ORF">Q31b_16720</name>
</gene>
<keyword evidence="1" id="KW-0812">Transmembrane</keyword>
<protein>
    <recommendedName>
        <fullName evidence="4">Bacterial Pleckstrin homology domain-containing protein</fullName>
    </recommendedName>
</protein>
<dbReference type="EMBL" id="SJPY01000002">
    <property type="protein sequence ID" value="TWU44136.1"/>
    <property type="molecule type" value="Genomic_DNA"/>
</dbReference>
<organism evidence="2 3">
    <name type="scientific">Novipirellula aureliae</name>
    <dbReference type="NCBI Taxonomy" id="2527966"/>
    <lineage>
        <taxon>Bacteria</taxon>
        <taxon>Pseudomonadati</taxon>
        <taxon>Planctomycetota</taxon>
        <taxon>Planctomycetia</taxon>
        <taxon>Pirellulales</taxon>
        <taxon>Pirellulaceae</taxon>
        <taxon>Novipirellula</taxon>
    </lineage>
</organism>
<evidence type="ECO:0008006" key="4">
    <source>
        <dbReference type="Google" id="ProtNLM"/>
    </source>
</evidence>
<reference evidence="2 3" key="1">
    <citation type="submission" date="2019-02" db="EMBL/GenBank/DDBJ databases">
        <title>Deep-cultivation of Planctomycetes and their phenomic and genomic characterization uncovers novel biology.</title>
        <authorList>
            <person name="Wiegand S."/>
            <person name="Jogler M."/>
            <person name="Boedeker C."/>
            <person name="Pinto D."/>
            <person name="Vollmers J."/>
            <person name="Rivas-Marin E."/>
            <person name="Kohn T."/>
            <person name="Peeters S.H."/>
            <person name="Heuer A."/>
            <person name="Rast P."/>
            <person name="Oberbeckmann S."/>
            <person name="Bunk B."/>
            <person name="Jeske O."/>
            <person name="Meyerdierks A."/>
            <person name="Storesund J.E."/>
            <person name="Kallscheuer N."/>
            <person name="Luecker S."/>
            <person name="Lage O.M."/>
            <person name="Pohl T."/>
            <person name="Merkel B.J."/>
            <person name="Hornburger P."/>
            <person name="Mueller R.-W."/>
            <person name="Bruemmer F."/>
            <person name="Labrenz M."/>
            <person name="Spormann A.M."/>
            <person name="Op Den Camp H."/>
            <person name="Overmann J."/>
            <person name="Amann R."/>
            <person name="Jetten M.S.M."/>
            <person name="Mascher T."/>
            <person name="Medema M.H."/>
            <person name="Devos D.P."/>
            <person name="Kaster A.-K."/>
            <person name="Ovreas L."/>
            <person name="Rohde M."/>
            <person name="Galperin M.Y."/>
            <person name="Jogler C."/>
        </authorList>
    </citation>
    <scope>NUCLEOTIDE SEQUENCE [LARGE SCALE GENOMIC DNA]</scope>
    <source>
        <strain evidence="2 3">Q31b</strain>
    </source>
</reference>
<evidence type="ECO:0000313" key="2">
    <source>
        <dbReference type="EMBL" id="TWU44136.1"/>
    </source>
</evidence>
<keyword evidence="1" id="KW-0472">Membrane</keyword>
<keyword evidence="1" id="KW-1133">Transmembrane helix</keyword>
<comment type="caution">
    <text evidence="2">The sequence shown here is derived from an EMBL/GenBank/DDBJ whole genome shotgun (WGS) entry which is preliminary data.</text>
</comment>
<feature type="transmembrane region" description="Helical" evidence="1">
    <location>
        <begin position="12"/>
        <end position="31"/>
    </location>
</feature>
<proteinExistence type="predicted"/>
<dbReference type="Proteomes" id="UP000315471">
    <property type="component" value="Unassembled WGS sequence"/>
</dbReference>
<evidence type="ECO:0000256" key="1">
    <source>
        <dbReference type="SAM" id="Phobius"/>
    </source>
</evidence>
<accession>A0A5C6E9J4</accession>
<dbReference type="AlphaFoldDB" id="A0A5C6E9J4"/>
<feature type="transmembrane region" description="Helical" evidence="1">
    <location>
        <begin position="37"/>
        <end position="58"/>
    </location>
</feature>
<dbReference type="RefSeq" id="WP_146599152.1">
    <property type="nucleotide sequence ID" value="NZ_SJPY01000002.1"/>
</dbReference>
<dbReference type="OrthoDB" id="285368at2"/>
<keyword evidence="3" id="KW-1185">Reference proteome</keyword>